<dbReference type="AlphaFoldDB" id="A0AAI9V7M9"/>
<name>A0AAI9V7M9_9PEZI</name>
<feature type="region of interest" description="Disordered" evidence="1">
    <location>
        <begin position="1"/>
        <end position="26"/>
    </location>
</feature>
<protein>
    <submittedName>
        <fullName evidence="2">Uncharacterized protein</fullName>
    </submittedName>
</protein>
<evidence type="ECO:0000313" key="3">
    <source>
        <dbReference type="Proteomes" id="UP001239213"/>
    </source>
</evidence>
<evidence type="ECO:0000313" key="2">
    <source>
        <dbReference type="EMBL" id="KAK1471130.1"/>
    </source>
</evidence>
<keyword evidence="3" id="KW-1185">Reference proteome</keyword>
<gene>
    <name evidence="2" type="ORF">CCUS01_06244</name>
</gene>
<sequence length="91" mass="10041">MGGVRQPEFGADKQAQLRRRNAAEGSRDVCRVEVEKECRRDRTRLHVWLARDGGTAATGKRKKSAGGMPWDVRPGLVSVEKRMLAPALGTP</sequence>
<feature type="region of interest" description="Disordered" evidence="1">
    <location>
        <begin position="53"/>
        <end position="73"/>
    </location>
</feature>
<evidence type="ECO:0000256" key="1">
    <source>
        <dbReference type="SAM" id="MobiDB-lite"/>
    </source>
</evidence>
<dbReference type="EMBL" id="MPDP01000212">
    <property type="protein sequence ID" value="KAK1471130.1"/>
    <property type="molecule type" value="Genomic_DNA"/>
</dbReference>
<organism evidence="2 3">
    <name type="scientific">Colletotrichum cuscutae</name>
    <dbReference type="NCBI Taxonomy" id="1209917"/>
    <lineage>
        <taxon>Eukaryota</taxon>
        <taxon>Fungi</taxon>
        <taxon>Dikarya</taxon>
        <taxon>Ascomycota</taxon>
        <taxon>Pezizomycotina</taxon>
        <taxon>Sordariomycetes</taxon>
        <taxon>Hypocreomycetidae</taxon>
        <taxon>Glomerellales</taxon>
        <taxon>Glomerellaceae</taxon>
        <taxon>Colletotrichum</taxon>
        <taxon>Colletotrichum acutatum species complex</taxon>
    </lineage>
</organism>
<proteinExistence type="predicted"/>
<accession>A0AAI9V7M9</accession>
<dbReference type="Proteomes" id="UP001239213">
    <property type="component" value="Unassembled WGS sequence"/>
</dbReference>
<reference evidence="2" key="1">
    <citation type="submission" date="2016-11" db="EMBL/GenBank/DDBJ databases">
        <title>The genome sequence of Colletotrichum cuscutae.</title>
        <authorList>
            <person name="Baroncelli R."/>
        </authorList>
    </citation>
    <scope>NUCLEOTIDE SEQUENCE</scope>
    <source>
        <strain evidence="2">IMI 304802</strain>
    </source>
</reference>
<comment type="caution">
    <text evidence="2">The sequence shown here is derived from an EMBL/GenBank/DDBJ whole genome shotgun (WGS) entry which is preliminary data.</text>
</comment>